<reference evidence="1 2" key="1">
    <citation type="submission" date="2022-07" db="EMBL/GenBank/DDBJ databases">
        <title>Mucilaginibacter sp. JC4.</title>
        <authorList>
            <person name="Le V."/>
            <person name="Ko S.-R."/>
            <person name="Ahn C.-Y."/>
            <person name="Oh H.-M."/>
        </authorList>
    </citation>
    <scope>NUCLEOTIDE SEQUENCE [LARGE SCALE GENOMIC DNA]</scope>
    <source>
        <strain evidence="1 2">JC4</strain>
    </source>
</reference>
<evidence type="ECO:0000313" key="1">
    <source>
        <dbReference type="EMBL" id="MCQ6957612.1"/>
    </source>
</evidence>
<proteinExistence type="predicted"/>
<comment type="caution">
    <text evidence="1">The sequence shown here is derived from an EMBL/GenBank/DDBJ whole genome shotgun (WGS) entry which is preliminary data.</text>
</comment>
<keyword evidence="2" id="KW-1185">Reference proteome</keyword>
<dbReference type="Proteomes" id="UP001204376">
    <property type="component" value="Unassembled WGS sequence"/>
</dbReference>
<organism evidence="1 2">
    <name type="scientific">Mucilaginibacter aquariorum</name>
    <dbReference type="NCBI Taxonomy" id="2967225"/>
    <lineage>
        <taxon>Bacteria</taxon>
        <taxon>Pseudomonadati</taxon>
        <taxon>Bacteroidota</taxon>
        <taxon>Sphingobacteriia</taxon>
        <taxon>Sphingobacteriales</taxon>
        <taxon>Sphingobacteriaceae</taxon>
        <taxon>Mucilaginibacter</taxon>
    </lineage>
</organism>
<name>A0ABT1SZB1_9SPHI</name>
<dbReference type="EMBL" id="JANHOH010000001">
    <property type="protein sequence ID" value="MCQ6957612.1"/>
    <property type="molecule type" value="Genomic_DNA"/>
</dbReference>
<sequence>MKQTSASVNNNEALASVALGYLLKGYGTITAAKAMLVLPFILHPPTVRKLRGSSLKRSLEEFIVKNPECFISFNARFTDYLALSVNAVTILQEMNIITVLRDQLNYNYASDFSPEYTRQVGKRATDFFAAIDVLADLFRNQSENSLYLKLKIEL</sequence>
<protein>
    <submittedName>
        <fullName evidence="1">DUF6521 family protein</fullName>
    </submittedName>
</protein>
<gene>
    <name evidence="1" type="ORF">NPE20_06580</name>
</gene>
<evidence type="ECO:0000313" key="2">
    <source>
        <dbReference type="Proteomes" id="UP001204376"/>
    </source>
</evidence>
<dbReference type="InterPro" id="IPR045390">
    <property type="entry name" value="ABC-3C_MC3"/>
</dbReference>
<dbReference type="RefSeq" id="WP_256537814.1">
    <property type="nucleotide sequence ID" value="NZ_JANHOH010000001.1"/>
</dbReference>
<dbReference type="Pfam" id="PF20131">
    <property type="entry name" value="MC3"/>
    <property type="match status" value="1"/>
</dbReference>
<accession>A0ABT1SZB1</accession>